<dbReference type="Proteomes" id="UP000177982">
    <property type="component" value="Unassembled WGS sequence"/>
</dbReference>
<dbReference type="PANTHER" id="PTHR14413:SF16">
    <property type="entry name" value="LARGE RIBOSOMAL SUBUNIT PROTEIN BL17M"/>
    <property type="match status" value="1"/>
</dbReference>
<organism evidence="7 8">
    <name type="scientific">Candidatus Sungbacteria bacterium RIFCSPLOWO2_01_FULL_47_10</name>
    <dbReference type="NCBI Taxonomy" id="1802276"/>
    <lineage>
        <taxon>Bacteria</taxon>
        <taxon>Candidatus Sungiibacteriota</taxon>
    </lineage>
</organism>
<evidence type="ECO:0000313" key="7">
    <source>
        <dbReference type="EMBL" id="OHA06681.1"/>
    </source>
</evidence>
<name>A0A1G2L7A9_9BACT</name>
<dbReference type="PROSITE" id="PS01167">
    <property type="entry name" value="RIBOSOMAL_L17"/>
    <property type="match status" value="1"/>
</dbReference>
<evidence type="ECO:0000256" key="4">
    <source>
        <dbReference type="ARBA" id="ARBA00035494"/>
    </source>
</evidence>
<keyword evidence="3 5" id="KW-0687">Ribonucleoprotein</keyword>
<comment type="similarity">
    <text evidence="1 5">Belongs to the bacterial ribosomal protein bL17 family.</text>
</comment>
<comment type="caution">
    <text evidence="7">The sequence shown here is derived from an EMBL/GenBank/DDBJ whole genome shotgun (WGS) entry which is preliminary data.</text>
</comment>
<evidence type="ECO:0000256" key="6">
    <source>
        <dbReference type="RuleBase" id="RU000661"/>
    </source>
</evidence>
<accession>A0A1G2L7A9</accession>
<evidence type="ECO:0000256" key="5">
    <source>
        <dbReference type="RuleBase" id="RU000660"/>
    </source>
</evidence>
<dbReference type="GO" id="GO:0003735">
    <property type="term" value="F:structural constituent of ribosome"/>
    <property type="evidence" value="ECO:0007669"/>
    <property type="project" value="InterPro"/>
</dbReference>
<proteinExistence type="inferred from homology"/>
<keyword evidence="2 5" id="KW-0689">Ribosomal protein</keyword>
<dbReference type="InterPro" id="IPR036373">
    <property type="entry name" value="Ribosomal_bL17_sf"/>
</dbReference>
<dbReference type="GO" id="GO:0006412">
    <property type="term" value="P:translation"/>
    <property type="evidence" value="ECO:0007669"/>
    <property type="project" value="InterPro"/>
</dbReference>
<evidence type="ECO:0000256" key="3">
    <source>
        <dbReference type="ARBA" id="ARBA00023274"/>
    </source>
</evidence>
<dbReference type="NCBIfam" id="TIGR00059">
    <property type="entry name" value="L17"/>
    <property type="match status" value="1"/>
</dbReference>
<dbReference type="SUPFAM" id="SSF64263">
    <property type="entry name" value="Prokaryotic ribosomal protein L17"/>
    <property type="match status" value="1"/>
</dbReference>
<dbReference type="EMBL" id="MHQO01000025">
    <property type="protein sequence ID" value="OHA06681.1"/>
    <property type="molecule type" value="Genomic_DNA"/>
</dbReference>
<gene>
    <name evidence="7" type="ORF">A2934_05630</name>
</gene>
<evidence type="ECO:0000313" key="8">
    <source>
        <dbReference type="Proteomes" id="UP000177982"/>
    </source>
</evidence>
<protein>
    <recommendedName>
        <fullName evidence="4 6">50S ribosomal protein L17</fullName>
    </recommendedName>
</protein>
<dbReference type="Gene3D" id="3.90.1030.10">
    <property type="entry name" value="Ribosomal protein L17"/>
    <property type="match status" value="1"/>
</dbReference>
<dbReference type="Pfam" id="PF01196">
    <property type="entry name" value="Ribosomal_L17"/>
    <property type="match status" value="1"/>
</dbReference>
<evidence type="ECO:0000256" key="1">
    <source>
        <dbReference type="ARBA" id="ARBA00008777"/>
    </source>
</evidence>
<dbReference type="InterPro" id="IPR000456">
    <property type="entry name" value="Ribosomal_bL17"/>
</dbReference>
<dbReference type="AlphaFoldDB" id="A0A1G2L7A9"/>
<reference evidence="7 8" key="1">
    <citation type="journal article" date="2016" name="Nat. Commun.">
        <title>Thousands of microbial genomes shed light on interconnected biogeochemical processes in an aquifer system.</title>
        <authorList>
            <person name="Anantharaman K."/>
            <person name="Brown C.T."/>
            <person name="Hug L.A."/>
            <person name="Sharon I."/>
            <person name="Castelle C.J."/>
            <person name="Probst A.J."/>
            <person name="Thomas B.C."/>
            <person name="Singh A."/>
            <person name="Wilkins M.J."/>
            <person name="Karaoz U."/>
            <person name="Brodie E.L."/>
            <person name="Williams K.H."/>
            <person name="Hubbard S.S."/>
            <person name="Banfield J.F."/>
        </authorList>
    </citation>
    <scope>NUCLEOTIDE SEQUENCE [LARGE SCALE GENOMIC DNA]</scope>
</reference>
<dbReference type="PANTHER" id="PTHR14413">
    <property type="entry name" value="RIBOSOMAL PROTEIN L17"/>
    <property type="match status" value="1"/>
</dbReference>
<dbReference type="InterPro" id="IPR047859">
    <property type="entry name" value="Ribosomal_bL17_CS"/>
</dbReference>
<evidence type="ECO:0000256" key="2">
    <source>
        <dbReference type="ARBA" id="ARBA00022980"/>
    </source>
</evidence>
<sequence>MRHLKKGRKFGRVKKRREALMRSLAFSLLDRGRIATTEAKAKEVRPFVEQVITRAKRGGIFDRRRVSVVVSPKIVKKVFGEIVPAFSGRRGGYTRIIKTGPRKSDGAKMAIIELIK</sequence>
<dbReference type="GO" id="GO:0022625">
    <property type="term" value="C:cytosolic large ribosomal subunit"/>
    <property type="evidence" value="ECO:0007669"/>
    <property type="project" value="TreeGrafter"/>
</dbReference>